<sequence>MERTCQEFQEAREDLSDEELYARLTDEFGEPHLVALQYQDEAEPLWNRRQGYAPGWRICCTTCGRSAPASAAGIIRIGARSYHKYVLGWCRGCGWFRRLRLQRDLKSANITKTMGLNVTSAQYRDSIHMPVWLLVLLVTVLGAIPLLIIRFVLPS</sequence>
<dbReference type="EMBL" id="PUIB01000006">
    <property type="protein sequence ID" value="PQO41061.1"/>
    <property type="molecule type" value="Genomic_DNA"/>
</dbReference>
<dbReference type="AlphaFoldDB" id="A0A2S8G9W7"/>
<organism evidence="2 3">
    <name type="scientific">Blastopirellula marina</name>
    <dbReference type="NCBI Taxonomy" id="124"/>
    <lineage>
        <taxon>Bacteria</taxon>
        <taxon>Pseudomonadati</taxon>
        <taxon>Planctomycetota</taxon>
        <taxon>Planctomycetia</taxon>
        <taxon>Pirellulales</taxon>
        <taxon>Pirellulaceae</taxon>
        <taxon>Blastopirellula</taxon>
    </lineage>
</organism>
<feature type="transmembrane region" description="Helical" evidence="1">
    <location>
        <begin position="131"/>
        <end position="153"/>
    </location>
</feature>
<keyword evidence="1" id="KW-0472">Membrane</keyword>
<keyword evidence="1" id="KW-1133">Transmembrane helix</keyword>
<protein>
    <submittedName>
        <fullName evidence="2">Uncharacterized protein</fullName>
    </submittedName>
</protein>
<reference evidence="2 3" key="1">
    <citation type="submission" date="2018-02" db="EMBL/GenBank/DDBJ databases">
        <title>Comparative genomes isolates from brazilian mangrove.</title>
        <authorList>
            <person name="Araujo J.E."/>
            <person name="Taketani R.G."/>
            <person name="Silva M.C.P."/>
            <person name="Loureco M.V."/>
            <person name="Andreote F.D."/>
        </authorList>
    </citation>
    <scope>NUCLEOTIDE SEQUENCE [LARGE SCALE GENOMIC DNA]</scope>
    <source>
        <strain evidence="2 3">NAP PRIS-MGV</strain>
    </source>
</reference>
<dbReference type="Proteomes" id="UP000239388">
    <property type="component" value="Unassembled WGS sequence"/>
</dbReference>
<proteinExistence type="predicted"/>
<comment type="caution">
    <text evidence="2">The sequence shown here is derived from an EMBL/GenBank/DDBJ whole genome shotgun (WGS) entry which is preliminary data.</text>
</comment>
<keyword evidence="1" id="KW-0812">Transmembrane</keyword>
<evidence type="ECO:0000313" key="2">
    <source>
        <dbReference type="EMBL" id="PQO41061.1"/>
    </source>
</evidence>
<name>A0A2S8G9W7_9BACT</name>
<evidence type="ECO:0000313" key="3">
    <source>
        <dbReference type="Proteomes" id="UP000239388"/>
    </source>
</evidence>
<gene>
    <name evidence="2" type="ORF">C5Y98_03615</name>
</gene>
<evidence type="ECO:0000256" key="1">
    <source>
        <dbReference type="SAM" id="Phobius"/>
    </source>
</evidence>
<accession>A0A2S8G9W7</accession>